<evidence type="ECO:0000256" key="1">
    <source>
        <dbReference type="ARBA" id="ARBA00005862"/>
    </source>
</evidence>
<dbReference type="Pfam" id="PF03441">
    <property type="entry name" value="FAD_binding_7"/>
    <property type="match status" value="1"/>
</dbReference>
<keyword evidence="5 7" id="KW-0157">Chromophore</keyword>
<sequence length="438" mass="50690">MKKIGLYIFDHDCRVLDNPALTQFSQQVDALICVYVLPAPSTFDRQFSQTHASDAQQGYIHQTLSELDENLRLLGQKLLLVQAPIQTVIAHYLKVEHITHVGRSIHSGYYEQQQWQHVQRLYPQLHYFAANSSHLFDLEQLPFTLDELPTSFTPCRKHFEQLDVPAPLATLTHLPAPPKHLANVDFKEIFPPFNGYYSGGEISARDHLNLYFASEAPKSYKETRNELMGDDFSTKFSGFLAHGAISPRQIMASLREYEALNGANESTYWVYFELLWREYFYWYARQHQSRLFCFSGVRNKSLTTSFYPSRFKQWCEGATPYPLVNALMHELNETGWMSNRGRQIVASCLVNELQLDWRYGAAYFQQRLIDYDVASNWGNWQYIAGVGPDPRGGRHFHISKQTALYDPHNIFISHWHGDANCQAITQTDMVDWPISEQS</sequence>
<dbReference type="SUPFAM" id="SSF52425">
    <property type="entry name" value="Cryptochrome/photolyase, N-terminal domain"/>
    <property type="match status" value="1"/>
</dbReference>
<dbReference type="Gene3D" id="1.25.40.80">
    <property type="match status" value="1"/>
</dbReference>
<dbReference type="NCBIfam" id="TIGR02765">
    <property type="entry name" value="crypto_DASH"/>
    <property type="match status" value="1"/>
</dbReference>
<dbReference type="InterPro" id="IPR036155">
    <property type="entry name" value="Crypto/Photolyase_N_sf"/>
</dbReference>
<dbReference type="SUPFAM" id="SSF48173">
    <property type="entry name" value="Cryptochrome/photolyase FAD-binding domain"/>
    <property type="match status" value="1"/>
</dbReference>
<evidence type="ECO:0000256" key="6">
    <source>
        <dbReference type="PIRSR" id="PIRSR602081-1"/>
    </source>
</evidence>
<comment type="cofactor">
    <cofactor evidence="7">
        <name>(6R)-5,10-methylene-5,6,7,8-tetrahydrofolate</name>
        <dbReference type="ChEBI" id="CHEBI:15636"/>
    </cofactor>
    <text evidence="7">Binds 1 5,10-methenyltetrahydrofolate (MTHF) per subunit.</text>
</comment>
<dbReference type="InterPro" id="IPR005101">
    <property type="entry name" value="Cryptochr/Photolyase_FAD-bd"/>
</dbReference>
<name>A0A244CT83_PSEDV</name>
<dbReference type="InterPro" id="IPR014729">
    <property type="entry name" value="Rossmann-like_a/b/a_fold"/>
</dbReference>
<dbReference type="PRINTS" id="PR00147">
    <property type="entry name" value="DNAPHOTLYASE"/>
</dbReference>
<evidence type="ECO:0000256" key="5">
    <source>
        <dbReference type="ARBA" id="ARBA00022991"/>
    </source>
</evidence>
<dbReference type="Gene3D" id="3.40.50.620">
    <property type="entry name" value="HUPs"/>
    <property type="match status" value="1"/>
</dbReference>
<gene>
    <name evidence="9" type="ORF">B1199_00555</name>
</gene>
<comment type="caution">
    <text evidence="9">The sequence shown here is derived from an EMBL/GenBank/DDBJ whole genome shotgun (WGS) entry which is preliminary data.</text>
</comment>
<reference evidence="9 10" key="1">
    <citation type="submission" date="2017-02" db="EMBL/GenBank/DDBJ databases">
        <title>Pseudoalteromonas ulvae TC14 Genome.</title>
        <authorList>
            <person name="Molmeret M."/>
        </authorList>
    </citation>
    <scope>NUCLEOTIDE SEQUENCE [LARGE SCALE GENOMIC DNA]</scope>
    <source>
        <strain evidence="9">TC14</strain>
    </source>
</reference>
<keyword evidence="4 6" id="KW-0274">FAD</keyword>
<protein>
    <recommendedName>
        <fullName evidence="2 7">Cryptochrome DASH</fullName>
    </recommendedName>
</protein>
<dbReference type="Gene3D" id="1.10.579.10">
    <property type="entry name" value="DNA Cyclobutane Dipyrimidine Photolyase, subunit A, domain 3"/>
    <property type="match status" value="1"/>
</dbReference>
<keyword evidence="9" id="KW-0456">Lyase</keyword>
<dbReference type="GO" id="GO:0071949">
    <property type="term" value="F:FAD binding"/>
    <property type="evidence" value="ECO:0007669"/>
    <property type="project" value="TreeGrafter"/>
</dbReference>
<feature type="binding site" evidence="6">
    <location>
        <begin position="233"/>
        <end position="237"/>
    </location>
    <ligand>
        <name>FAD</name>
        <dbReference type="ChEBI" id="CHEBI:57692"/>
    </ligand>
</feature>
<dbReference type="Proteomes" id="UP000194841">
    <property type="component" value="Unassembled WGS sequence"/>
</dbReference>
<dbReference type="PANTHER" id="PTHR11455:SF22">
    <property type="entry name" value="CRYPTOCHROME DASH"/>
    <property type="match status" value="1"/>
</dbReference>
<comment type="function">
    <text evidence="7">May have a photoreceptor function.</text>
</comment>
<evidence type="ECO:0000256" key="2">
    <source>
        <dbReference type="ARBA" id="ARBA00017881"/>
    </source>
</evidence>
<organism evidence="9 10">
    <name type="scientific">Pseudoalteromonas ulvae</name>
    <dbReference type="NCBI Taxonomy" id="107327"/>
    <lineage>
        <taxon>Bacteria</taxon>
        <taxon>Pseudomonadati</taxon>
        <taxon>Pseudomonadota</taxon>
        <taxon>Gammaproteobacteria</taxon>
        <taxon>Alteromonadales</taxon>
        <taxon>Pseudoalteromonadaceae</taxon>
        <taxon>Pseudoalteromonas</taxon>
    </lineage>
</organism>
<feature type="binding site" evidence="6">
    <location>
        <position position="220"/>
    </location>
    <ligand>
        <name>FAD</name>
        <dbReference type="ChEBI" id="CHEBI:57692"/>
    </ligand>
</feature>
<feature type="domain" description="Photolyase/cryptochrome alpha/beta" evidence="8">
    <location>
        <begin position="3"/>
        <end position="138"/>
    </location>
</feature>
<evidence type="ECO:0000259" key="8">
    <source>
        <dbReference type="PROSITE" id="PS51645"/>
    </source>
</evidence>
<dbReference type="AlphaFoldDB" id="A0A244CT83"/>
<dbReference type="EMBL" id="MWPV01000001">
    <property type="protein sequence ID" value="OUL58811.1"/>
    <property type="molecule type" value="Genomic_DNA"/>
</dbReference>
<dbReference type="RefSeq" id="WP_086742190.1">
    <property type="nucleotide sequence ID" value="NZ_MWPV01000001.1"/>
</dbReference>
<dbReference type="InterPro" id="IPR014133">
    <property type="entry name" value="Cry_DASH"/>
</dbReference>
<dbReference type="InterPro" id="IPR006050">
    <property type="entry name" value="DNA_photolyase_N"/>
</dbReference>
<dbReference type="GO" id="GO:0003677">
    <property type="term" value="F:DNA binding"/>
    <property type="evidence" value="ECO:0007669"/>
    <property type="project" value="TreeGrafter"/>
</dbReference>
<evidence type="ECO:0000313" key="9">
    <source>
        <dbReference type="EMBL" id="OUL58811.1"/>
    </source>
</evidence>
<evidence type="ECO:0000256" key="3">
    <source>
        <dbReference type="ARBA" id="ARBA00022630"/>
    </source>
</evidence>
<evidence type="ECO:0000256" key="7">
    <source>
        <dbReference type="RuleBase" id="RU367151"/>
    </source>
</evidence>
<dbReference type="GO" id="GO:0003913">
    <property type="term" value="F:DNA photolyase activity"/>
    <property type="evidence" value="ECO:0007669"/>
    <property type="project" value="InterPro"/>
</dbReference>
<dbReference type="Pfam" id="PF00875">
    <property type="entry name" value="DNA_photolyase"/>
    <property type="match status" value="1"/>
</dbReference>
<dbReference type="PROSITE" id="PS51645">
    <property type="entry name" value="PHR_CRY_ALPHA_BETA"/>
    <property type="match status" value="1"/>
</dbReference>
<keyword evidence="3 6" id="KW-0285">Flavoprotein</keyword>
<dbReference type="GO" id="GO:0000719">
    <property type="term" value="P:photoreactive repair"/>
    <property type="evidence" value="ECO:0007669"/>
    <property type="project" value="TreeGrafter"/>
</dbReference>
<comment type="cofactor">
    <cofactor evidence="6 7">
        <name>FAD</name>
        <dbReference type="ChEBI" id="CHEBI:57692"/>
    </cofactor>
    <text evidence="6 7">Binds 1 FAD per subunit.</text>
</comment>
<evidence type="ECO:0000256" key="4">
    <source>
        <dbReference type="ARBA" id="ARBA00022827"/>
    </source>
</evidence>
<feature type="binding site" evidence="6">
    <location>
        <begin position="370"/>
        <end position="372"/>
    </location>
    <ligand>
        <name>FAD</name>
        <dbReference type="ChEBI" id="CHEBI:57692"/>
    </ligand>
</feature>
<keyword evidence="10" id="KW-1185">Reference proteome</keyword>
<feature type="binding site" evidence="6">
    <location>
        <begin position="273"/>
        <end position="281"/>
    </location>
    <ligand>
        <name>FAD</name>
        <dbReference type="ChEBI" id="CHEBI:57692"/>
    </ligand>
</feature>
<dbReference type="OrthoDB" id="9772484at2"/>
<dbReference type="PANTHER" id="PTHR11455">
    <property type="entry name" value="CRYPTOCHROME"/>
    <property type="match status" value="1"/>
</dbReference>
<dbReference type="InterPro" id="IPR036134">
    <property type="entry name" value="Crypto/Photolyase_FAD-like_sf"/>
</dbReference>
<evidence type="ECO:0000313" key="10">
    <source>
        <dbReference type="Proteomes" id="UP000194841"/>
    </source>
</evidence>
<accession>A0A244CT83</accession>
<dbReference type="InterPro" id="IPR002081">
    <property type="entry name" value="Cryptochrome/DNA_photolyase_1"/>
</dbReference>
<comment type="similarity">
    <text evidence="1 7">Belongs to the DNA photolyase class-1 family.</text>
</comment>
<proteinExistence type="inferred from homology"/>